<evidence type="ECO:0000256" key="11">
    <source>
        <dbReference type="ARBA" id="ARBA00022827"/>
    </source>
</evidence>
<evidence type="ECO:0000256" key="12">
    <source>
        <dbReference type="ARBA" id="ARBA00022857"/>
    </source>
</evidence>
<evidence type="ECO:0000256" key="20">
    <source>
        <dbReference type="HAMAP-Rule" id="MF_00037"/>
    </source>
</evidence>
<evidence type="ECO:0000256" key="18">
    <source>
        <dbReference type="ARBA" id="ARBA00031026"/>
    </source>
</evidence>
<evidence type="ECO:0000256" key="3">
    <source>
        <dbReference type="ARBA" id="ARBA00004496"/>
    </source>
</evidence>
<dbReference type="EMBL" id="JADQCH020000002">
    <property type="protein sequence ID" value="MEY2345102.1"/>
    <property type="molecule type" value="Genomic_DNA"/>
</dbReference>
<comment type="function">
    <text evidence="2 20">Cell wall formation.</text>
</comment>
<dbReference type="PANTHER" id="PTHR21071:SF4">
    <property type="entry name" value="UDP-N-ACETYLENOLPYRUVOYLGLUCOSAMINE REDUCTASE"/>
    <property type="match status" value="1"/>
</dbReference>
<dbReference type="GO" id="GO:0008360">
    <property type="term" value="P:regulation of cell shape"/>
    <property type="evidence" value="ECO:0007669"/>
    <property type="project" value="UniProtKB-KW"/>
</dbReference>
<evidence type="ECO:0000256" key="1">
    <source>
        <dbReference type="ARBA" id="ARBA00001974"/>
    </source>
</evidence>
<keyword evidence="12 20" id="KW-0521">NADP</keyword>
<dbReference type="Pfam" id="PF01565">
    <property type="entry name" value="FAD_binding_4"/>
    <property type="match status" value="1"/>
</dbReference>
<dbReference type="RefSeq" id="WP_004246973.1">
    <property type="nucleotide sequence ID" value="NZ_AP026827.1"/>
</dbReference>
<dbReference type="EMBL" id="CP021694">
    <property type="protein sequence ID" value="ARX32794.1"/>
    <property type="molecule type" value="Genomic_DNA"/>
</dbReference>
<keyword evidence="17 20" id="KW-0961">Cell wall biogenesis/degradation</keyword>
<dbReference type="GO" id="GO:0009252">
    <property type="term" value="P:peptidoglycan biosynthetic process"/>
    <property type="evidence" value="ECO:0007669"/>
    <property type="project" value="UniProtKB-UniRule"/>
</dbReference>
<dbReference type="InterPro" id="IPR036318">
    <property type="entry name" value="FAD-bd_PCMH-like_sf"/>
</dbReference>
<dbReference type="InterPro" id="IPR003170">
    <property type="entry name" value="MurB"/>
</dbReference>
<keyword evidence="13 20" id="KW-0133">Cell shape</keyword>
<keyword evidence="14 20" id="KW-0573">Peptidoglycan synthesis</keyword>
<evidence type="ECO:0000256" key="17">
    <source>
        <dbReference type="ARBA" id="ARBA00023316"/>
    </source>
</evidence>
<evidence type="ECO:0000256" key="4">
    <source>
        <dbReference type="ARBA" id="ARBA00004752"/>
    </source>
</evidence>
<evidence type="ECO:0000256" key="16">
    <source>
        <dbReference type="ARBA" id="ARBA00023306"/>
    </source>
</evidence>
<dbReference type="NCBIfam" id="NF010478">
    <property type="entry name" value="PRK13903.1"/>
    <property type="match status" value="1"/>
</dbReference>
<dbReference type="GO" id="GO:0008762">
    <property type="term" value="F:UDP-N-acetylmuramate dehydrogenase activity"/>
    <property type="evidence" value="ECO:0007669"/>
    <property type="project" value="UniProtKB-UniRule"/>
</dbReference>
<organism evidence="22 24">
    <name type="scientific">Proteus mirabilis</name>
    <dbReference type="NCBI Taxonomy" id="584"/>
    <lineage>
        <taxon>Bacteria</taxon>
        <taxon>Pseudomonadati</taxon>
        <taxon>Pseudomonadota</taxon>
        <taxon>Gammaproteobacteria</taxon>
        <taxon>Enterobacterales</taxon>
        <taxon>Morganellaceae</taxon>
        <taxon>Proteus</taxon>
    </lineage>
</organism>
<dbReference type="PROSITE" id="PS51387">
    <property type="entry name" value="FAD_PCMH"/>
    <property type="match status" value="1"/>
</dbReference>
<evidence type="ECO:0000256" key="5">
    <source>
        <dbReference type="ARBA" id="ARBA00010485"/>
    </source>
</evidence>
<dbReference type="SUPFAM" id="SSF56176">
    <property type="entry name" value="FAD-binding/transporter-associated domain-like"/>
    <property type="match status" value="1"/>
</dbReference>
<dbReference type="NCBIfam" id="TIGR00179">
    <property type="entry name" value="murB"/>
    <property type="match status" value="1"/>
</dbReference>
<evidence type="ECO:0000256" key="7">
    <source>
        <dbReference type="ARBA" id="ARBA00015188"/>
    </source>
</evidence>
<evidence type="ECO:0000256" key="19">
    <source>
        <dbReference type="ARBA" id="ARBA00048914"/>
    </source>
</evidence>
<dbReference type="Gene3D" id="3.30.465.10">
    <property type="match status" value="1"/>
</dbReference>
<dbReference type="NCBIfam" id="NF000755">
    <property type="entry name" value="PRK00046.1"/>
    <property type="match status" value="1"/>
</dbReference>
<protein>
    <recommendedName>
        <fullName evidence="7 20">UDP-N-acetylenolpyruvoylglucosamine reductase</fullName>
        <ecNumber evidence="6 20">1.3.1.98</ecNumber>
    </recommendedName>
    <alternativeName>
        <fullName evidence="18 20">UDP-N-acetylmuramate dehydrogenase</fullName>
    </alternativeName>
</protein>
<dbReference type="HAMAP" id="MF_00037">
    <property type="entry name" value="MurB"/>
    <property type="match status" value="1"/>
</dbReference>
<dbReference type="KEGG" id="pvl:AOB99_00615"/>
<comment type="similarity">
    <text evidence="5 20">Belongs to the MurB family.</text>
</comment>
<dbReference type="InterPro" id="IPR011601">
    <property type="entry name" value="MurB_C"/>
</dbReference>
<evidence type="ECO:0000313" key="24">
    <source>
        <dbReference type="Proteomes" id="UP000195540"/>
    </source>
</evidence>
<evidence type="ECO:0000256" key="10">
    <source>
        <dbReference type="ARBA" id="ARBA00022630"/>
    </source>
</evidence>
<dbReference type="InterPro" id="IPR016169">
    <property type="entry name" value="FAD-bd_PCMH_sub2"/>
</dbReference>
<comment type="subcellular location">
    <subcellularLocation>
        <location evidence="3 20">Cytoplasm</location>
    </subcellularLocation>
</comment>
<keyword evidence="16 20" id="KW-0131">Cell cycle</keyword>
<dbReference type="AlphaFoldDB" id="A0AAJ1DG37"/>
<dbReference type="InterPro" id="IPR036635">
    <property type="entry name" value="MurB_C_sf"/>
</dbReference>
<gene>
    <name evidence="20 23" type="primary">murB</name>
    <name evidence="22" type="ORF">AM402_01065</name>
    <name evidence="23" type="ORF">I3679_018660</name>
</gene>
<reference evidence="22 24" key="1">
    <citation type="submission" date="2017-05" db="EMBL/GenBank/DDBJ databases">
        <title>Whole genome sequencing of Proteus mirabilis AR_0155.</title>
        <authorList>
            <person name="Conlan S."/>
            <person name="Thomas P.J."/>
            <person name="Mullikin J."/>
            <person name="Frank K.M."/>
            <person name="Segre J.A."/>
        </authorList>
    </citation>
    <scope>NUCLEOTIDE SEQUENCE [LARGE SCALE GENOMIC DNA]</scope>
    <source>
        <strain evidence="22 24">AR_0155</strain>
    </source>
</reference>
<dbReference type="InterPro" id="IPR006094">
    <property type="entry name" value="Oxid_FAD_bind_N"/>
</dbReference>
<dbReference type="GO" id="GO:0005829">
    <property type="term" value="C:cytosol"/>
    <property type="evidence" value="ECO:0007669"/>
    <property type="project" value="TreeGrafter"/>
</dbReference>
<reference evidence="23" key="2">
    <citation type="submission" date="2021-05" db="EMBL/GenBank/DDBJ databases">
        <title>First report of NDM-5 and VEB-6 producing Proteus mirabilis isolated from blood of a sepsis patient in Kolkata, India.</title>
        <authorList>
            <person name="Halder G."/>
            <person name="Chaudhuri B."/>
            <person name="Dutta S."/>
        </authorList>
    </citation>
    <scope>NUCLEOTIDE SEQUENCE [LARGE SCALE GENOMIC DNA]</scope>
    <source>
        <strain evidence="23">7049</strain>
    </source>
</reference>
<comment type="pathway">
    <text evidence="4 20">Cell wall biogenesis; peptidoglycan biosynthesis.</text>
</comment>
<dbReference type="Proteomes" id="UP000195540">
    <property type="component" value="Chromosome"/>
</dbReference>
<evidence type="ECO:0000256" key="13">
    <source>
        <dbReference type="ARBA" id="ARBA00022960"/>
    </source>
</evidence>
<dbReference type="SUPFAM" id="SSF56194">
    <property type="entry name" value="Uridine diphospho-N-Acetylenolpyruvylglucosamine reductase, MurB, C-terminal domain"/>
    <property type="match status" value="1"/>
</dbReference>
<keyword evidence="11 20" id="KW-0274">FAD</keyword>
<dbReference type="EC" id="1.3.1.98" evidence="6 20"/>
<feature type="active site" evidence="20">
    <location>
        <position position="327"/>
    </location>
</feature>
<evidence type="ECO:0000256" key="15">
    <source>
        <dbReference type="ARBA" id="ARBA00023002"/>
    </source>
</evidence>
<evidence type="ECO:0000256" key="8">
    <source>
        <dbReference type="ARBA" id="ARBA00022490"/>
    </source>
</evidence>
<dbReference type="Pfam" id="PF02873">
    <property type="entry name" value="MurB_C"/>
    <property type="match status" value="1"/>
</dbReference>
<dbReference type="GO" id="GO:0051301">
    <property type="term" value="P:cell division"/>
    <property type="evidence" value="ECO:0007669"/>
    <property type="project" value="UniProtKB-KW"/>
</dbReference>
<evidence type="ECO:0000256" key="14">
    <source>
        <dbReference type="ARBA" id="ARBA00022984"/>
    </source>
</evidence>
<feature type="domain" description="FAD-binding PCMH-type" evidence="21">
    <location>
        <begin position="13"/>
        <end position="185"/>
    </location>
</feature>
<evidence type="ECO:0000259" key="21">
    <source>
        <dbReference type="PROSITE" id="PS51387"/>
    </source>
</evidence>
<comment type="catalytic activity">
    <reaction evidence="19 20">
        <text>UDP-N-acetyl-alpha-D-muramate + NADP(+) = UDP-N-acetyl-3-O-(1-carboxyvinyl)-alpha-D-glucosamine + NADPH + H(+)</text>
        <dbReference type="Rhea" id="RHEA:12248"/>
        <dbReference type="ChEBI" id="CHEBI:15378"/>
        <dbReference type="ChEBI" id="CHEBI:57783"/>
        <dbReference type="ChEBI" id="CHEBI:58349"/>
        <dbReference type="ChEBI" id="CHEBI:68483"/>
        <dbReference type="ChEBI" id="CHEBI:70757"/>
        <dbReference type="EC" id="1.3.1.98"/>
    </reaction>
</comment>
<dbReference type="GO" id="GO:0071555">
    <property type="term" value="P:cell wall organization"/>
    <property type="evidence" value="ECO:0007669"/>
    <property type="project" value="UniProtKB-KW"/>
</dbReference>
<sequence>MNEPISLQSFNTFGLKANARHIETAKNTDELCRYWQNAQDQKLPILILGGGSNVLFIEDFNGTVIRNCISGIEITEDEQQWHIHVGAGENWHNLIKSLIEKHIYGLENLALIPGNVGSAPIQNIGAYGKELKDVCAYVDIVELSTGKVTRLTNEECQFGYRDSIFKHHYQQGYAIIAVGLVLNKHWEPILTYGDLAKLSPETVTPQIVFESVCGMRTSKLPDPALTGNAGSFFKNPIVDIKLAQRLKSKYPFCPQYVQHNGVKLAAGWLIDQCGLKGYQSGGAAVHTKQALVLINKEGKASGRDIVNLASYIRQKVFERFGVQLEPEVRFIGRHGEINAVDAIS</sequence>
<comment type="cofactor">
    <cofactor evidence="1 20">
        <name>FAD</name>
        <dbReference type="ChEBI" id="CHEBI:57692"/>
    </cofactor>
</comment>
<proteinExistence type="inferred from homology"/>
<accession>A0AAJ1DG37</accession>
<dbReference type="PANTHER" id="PTHR21071">
    <property type="entry name" value="UDP-N-ACETYLENOLPYRUVOYLGLUCOSAMINE REDUCTASE"/>
    <property type="match status" value="1"/>
</dbReference>
<dbReference type="GO" id="GO:0071949">
    <property type="term" value="F:FAD binding"/>
    <property type="evidence" value="ECO:0007669"/>
    <property type="project" value="InterPro"/>
</dbReference>
<evidence type="ECO:0000313" key="22">
    <source>
        <dbReference type="EMBL" id="ARX32794.1"/>
    </source>
</evidence>
<keyword evidence="8 20" id="KW-0963">Cytoplasm</keyword>
<keyword evidence="15 20" id="KW-0560">Oxidoreductase</keyword>
<keyword evidence="9 20" id="KW-0132">Cell division</keyword>
<evidence type="ECO:0000256" key="9">
    <source>
        <dbReference type="ARBA" id="ARBA00022618"/>
    </source>
</evidence>
<keyword evidence="10 20" id="KW-0285">Flavoprotein</keyword>
<dbReference type="InterPro" id="IPR016166">
    <property type="entry name" value="FAD-bd_PCMH"/>
</dbReference>
<evidence type="ECO:0000256" key="6">
    <source>
        <dbReference type="ARBA" id="ARBA00012518"/>
    </source>
</evidence>
<dbReference type="InterPro" id="IPR016167">
    <property type="entry name" value="FAD-bd_PCMH_sub1"/>
</dbReference>
<dbReference type="Gene3D" id="3.30.43.10">
    <property type="entry name" value="Uridine Diphospho-n-acetylenolpyruvylglucosamine Reductase, domain 2"/>
    <property type="match status" value="1"/>
</dbReference>
<name>A0AAJ1DG37_PROMI</name>
<feature type="active site" evidence="20">
    <location>
        <position position="161"/>
    </location>
</feature>
<feature type="active site" description="Proton donor" evidence="20">
    <location>
        <position position="231"/>
    </location>
</feature>
<evidence type="ECO:0000256" key="2">
    <source>
        <dbReference type="ARBA" id="ARBA00003921"/>
    </source>
</evidence>
<evidence type="ECO:0000313" key="23">
    <source>
        <dbReference type="EMBL" id="MEY2345102.1"/>
    </source>
</evidence>
<dbReference type="Gene3D" id="3.90.78.10">
    <property type="entry name" value="UDP-N-acetylenolpyruvoylglucosamine reductase, C-terminal domain"/>
    <property type="match status" value="1"/>
</dbReference>